<accession>A0A0E9SRY1</accession>
<organism evidence="1">
    <name type="scientific">Anguilla anguilla</name>
    <name type="common">European freshwater eel</name>
    <name type="synonym">Muraena anguilla</name>
    <dbReference type="NCBI Taxonomy" id="7936"/>
    <lineage>
        <taxon>Eukaryota</taxon>
        <taxon>Metazoa</taxon>
        <taxon>Chordata</taxon>
        <taxon>Craniata</taxon>
        <taxon>Vertebrata</taxon>
        <taxon>Euteleostomi</taxon>
        <taxon>Actinopterygii</taxon>
        <taxon>Neopterygii</taxon>
        <taxon>Teleostei</taxon>
        <taxon>Anguilliformes</taxon>
        <taxon>Anguillidae</taxon>
        <taxon>Anguilla</taxon>
    </lineage>
</organism>
<dbReference type="EMBL" id="GBXM01065167">
    <property type="protein sequence ID" value="JAH43410.1"/>
    <property type="molecule type" value="Transcribed_RNA"/>
</dbReference>
<name>A0A0E9SRY1_ANGAN</name>
<protein>
    <submittedName>
        <fullName evidence="1">Uncharacterized protein</fullName>
    </submittedName>
</protein>
<sequence length="60" mass="6901">MSTVYIRVYSLNKVAQLSRYQHPECFCCINSKTSCITVTARSKNDRTHNMCGTESPQNKR</sequence>
<reference evidence="1" key="1">
    <citation type="submission" date="2014-11" db="EMBL/GenBank/DDBJ databases">
        <authorList>
            <person name="Amaro Gonzalez C."/>
        </authorList>
    </citation>
    <scope>NUCLEOTIDE SEQUENCE</scope>
</reference>
<proteinExistence type="predicted"/>
<dbReference type="AlphaFoldDB" id="A0A0E9SRY1"/>
<evidence type="ECO:0000313" key="1">
    <source>
        <dbReference type="EMBL" id="JAH43410.1"/>
    </source>
</evidence>
<reference evidence="1" key="2">
    <citation type="journal article" date="2015" name="Fish Shellfish Immunol.">
        <title>Early steps in the European eel (Anguilla anguilla)-Vibrio vulnificus interaction in the gills: Role of the RtxA13 toxin.</title>
        <authorList>
            <person name="Callol A."/>
            <person name="Pajuelo D."/>
            <person name="Ebbesson L."/>
            <person name="Teles M."/>
            <person name="MacKenzie S."/>
            <person name="Amaro C."/>
        </authorList>
    </citation>
    <scope>NUCLEOTIDE SEQUENCE</scope>
</reference>